<proteinExistence type="predicted"/>
<protein>
    <submittedName>
        <fullName evidence="2">Uncharacterized protein</fullName>
    </submittedName>
</protein>
<name>B9TN40_RICCO</name>
<accession>B9TN40</accession>
<feature type="region of interest" description="Disordered" evidence="1">
    <location>
        <begin position="269"/>
        <end position="288"/>
    </location>
</feature>
<sequence>MRRRSARRSANCWAGCRPRAEGSAQVALHPLLVVGQLLAHHREEVARGRRQHLAGGQREDAGEGDVDRQLARHQAALGIVERGDRIDQAHAEPAQRHLADAGGVGRLHHHAQRQALLRQRGLEPAVRGVLGVEREEGRLHQLLGLDAPEARERMALRHHDHAREMREGRMLEALERELVGHQAEVGDAHRDPVAHVLGTEHLQRHLRPGARAAVRLEALERARHEAQPEGRIAAELELVGAEVAQAAHPVLDRVHADEHALDLHPQRARLGRGHQPPAGALEQLHARL</sequence>
<keyword evidence="3" id="KW-1185">Reference proteome</keyword>
<feature type="non-terminal residue" evidence="2">
    <location>
        <position position="288"/>
    </location>
</feature>
<evidence type="ECO:0000313" key="3">
    <source>
        <dbReference type="Proteomes" id="UP000008311"/>
    </source>
</evidence>
<organism evidence="2 3">
    <name type="scientific">Ricinus communis</name>
    <name type="common">Castor bean</name>
    <dbReference type="NCBI Taxonomy" id="3988"/>
    <lineage>
        <taxon>Eukaryota</taxon>
        <taxon>Viridiplantae</taxon>
        <taxon>Streptophyta</taxon>
        <taxon>Embryophyta</taxon>
        <taxon>Tracheophyta</taxon>
        <taxon>Spermatophyta</taxon>
        <taxon>Magnoliopsida</taxon>
        <taxon>eudicotyledons</taxon>
        <taxon>Gunneridae</taxon>
        <taxon>Pentapetalae</taxon>
        <taxon>rosids</taxon>
        <taxon>fabids</taxon>
        <taxon>Malpighiales</taxon>
        <taxon>Euphorbiaceae</taxon>
        <taxon>Acalyphoideae</taxon>
        <taxon>Acalypheae</taxon>
        <taxon>Ricinus</taxon>
    </lineage>
</organism>
<gene>
    <name evidence="2" type="ORF">RCOM_2040900</name>
</gene>
<dbReference type="AlphaFoldDB" id="B9TN40"/>
<feature type="region of interest" description="Disordered" evidence="1">
    <location>
        <begin position="48"/>
        <end position="69"/>
    </location>
</feature>
<dbReference type="InParanoid" id="B9TN40"/>
<dbReference type="Proteomes" id="UP000008311">
    <property type="component" value="Unassembled WGS sequence"/>
</dbReference>
<reference evidence="3" key="1">
    <citation type="journal article" date="2010" name="Nat. Biotechnol.">
        <title>Draft genome sequence of the oilseed species Ricinus communis.</title>
        <authorList>
            <person name="Chan A.P."/>
            <person name="Crabtree J."/>
            <person name="Zhao Q."/>
            <person name="Lorenzi H."/>
            <person name="Orvis J."/>
            <person name="Puiu D."/>
            <person name="Melake-Berhan A."/>
            <person name="Jones K.M."/>
            <person name="Redman J."/>
            <person name="Chen G."/>
            <person name="Cahoon E.B."/>
            <person name="Gedil M."/>
            <person name="Stanke M."/>
            <person name="Haas B.J."/>
            <person name="Wortman J.R."/>
            <person name="Fraser-Liggett C.M."/>
            <person name="Ravel J."/>
            <person name="Rabinowicz P.D."/>
        </authorList>
    </citation>
    <scope>NUCLEOTIDE SEQUENCE [LARGE SCALE GENOMIC DNA]</scope>
    <source>
        <strain evidence="3">cv. Hale</strain>
    </source>
</reference>
<evidence type="ECO:0000256" key="1">
    <source>
        <dbReference type="SAM" id="MobiDB-lite"/>
    </source>
</evidence>
<dbReference type="EMBL" id="EQ991226">
    <property type="protein sequence ID" value="EEF22724.1"/>
    <property type="molecule type" value="Genomic_DNA"/>
</dbReference>
<feature type="compositionally biased region" description="Basic and acidic residues" evidence="1">
    <location>
        <begin position="57"/>
        <end position="69"/>
    </location>
</feature>
<evidence type="ECO:0000313" key="2">
    <source>
        <dbReference type="EMBL" id="EEF22724.1"/>
    </source>
</evidence>